<dbReference type="AlphaFoldDB" id="A0A0H4VIN0"/>
<feature type="transmembrane region" description="Helical" evidence="1">
    <location>
        <begin position="114"/>
        <end position="135"/>
    </location>
</feature>
<gene>
    <name evidence="2" type="ORF">CP97_13275</name>
</gene>
<dbReference type="EMBL" id="CP011310">
    <property type="protein sequence ID" value="AKQ42799.2"/>
    <property type="molecule type" value="Genomic_DNA"/>
</dbReference>
<reference evidence="2 3" key="1">
    <citation type="journal article" date="2015" name="Int. J. Syst. Evol. Microbiol.">
        <title>Erythrobacter atlanticus sp. nov., a bacterium from ocean sediment able to degrade polycyclic aromatic hydrocarbons.</title>
        <authorList>
            <person name="Zhuang L."/>
            <person name="Liu Y."/>
            <person name="Wang L."/>
            <person name="Wang W."/>
            <person name="Shao Z."/>
        </authorList>
    </citation>
    <scope>NUCLEOTIDE SEQUENCE [LARGE SCALE GENOMIC DNA]</scope>
    <source>
        <strain evidence="3">s21-N3</strain>
    </source>
</reference>
<accession>A0A0H4VIN0</accession>
<proteinExistence type="predicted"/>
<dbReference type="STRING" id="1648404.CP97_13275"/>
<evidence type="ECO:0000313" key="3">
    <source>
        <dbReference type="Proteomes" id="UP000059113"/>
    </source>
</evidence>
<protein>
    <recommendedName>
        <fullName evidence="4">DUF4149 domain-containing protein</fullName>
    </recommendedName>
</protein>
<dbReference type="Proteomes" id="UP000059113">
    <property type="component" value="Chromosome"/>
</dbReference>
<keyword evidence="1" id="KW-0472">Membrane</keyword>
<evidence type="ECO:0008006" key="4">
    <source>
        <dbReference type="Google" id="ProtNLM"/>
    </source>
</evidence>
<keyword evidence="1" id="KW-0812">Transmembrane</keyword>
<reference evidence="3" key="2">
    <citation type="submission" date="2015-04" db="EMBL/GenBank/DDBJ databases">
        <title>The complete genome sequence of Erythrobacter sp. s21-N3.</title>
        <authorList>
            <person name="Zhuang L."/>
            <person name="Liu Y."/>
            <person name="Shao Z."/>
        </authorList>
    </citation>
    <scope>NUCLEOTIDE SEQUENCE [LARGE SCALE GENOMIC DNA]</scope>
    <source>
        <strain evidence="3">s21-N3</strain>
    </source>
</reference>
<sequence>MAQTRSIWFGALASMAAGILFALSFIATPVKFLAANVPTAELLAVGRVTFRASLLVELILLAVLLILARRRMRYALCVVATILALQWLALMPLLDARTLATMAGNAPPPSFLHLYWIIADLLRLALYLILATLSFREALRLE</sequence>
<dbReference type="KEGG" id="ery:CP97_13275"/>
<organism evidence="2 3">
    <name type="scientific">Aurantiacibacter atlanticus</name>
    <dbReference type="NCBI Taxonomy" id="1648404"/>
    <lineage>
        <taxon>Bacteria</taxon>
        <taxon>Pseudomonadati</taxon>
        <taxon>Pseudomonadota</taxon>
        <taxon>Alphaproteobacteria</taxon>
        <taxon>Sphingomonadales</taxon>
        <taxon>Erythrobacteraceae</taxon>
        <taxon>Aurantiacibacter</taxon>
    </lineage>
</organism>
<name>A0A0H4VIN0_9SPHN</name>
<evidence type="ECO:0000256" key="1">
    <source>
        <dbReference type="SAM" id="Phobius"/>
    </source>
</evidence>
<keyword evidence="1" id="KW-1133">Transmembrane helix</keyword>
<feature type="transmembrane region" description="Helical" evidence="1">
    <location>
        <begin position="7"/>
        <end position="28"/>
    </location>
</feature>
<feature type="transmembrane region" description="Helical" evidence="1">
    <location>
        <begin position="74"/>
        <end position="94"/>
    </location>
</feature>
<feature type="transmembrane region" description="Helical" evidence="1">
    <location>
        <begin position="48"/>
        <end position="67"/>
    </location>
</feature>
<keyword evidence="3" id="KW-1185">Reference proteome</keyword>
<evidence type="ECO:0000313" key="2">
    <source>
        <dbReference type="EMBL" id="AKQ42799.2"/>
    </source>
</evidence>